<name>A0A1W1Z8Q5_9SPHI</name>
<keyword evidence="4" id="KW-1185">Reference proteome</keyword>
<organism evidence="3 4">
    <name type="scientific">Pedobacter africanus</name>
    <dbReference type="NCBI Taxonomy" id="151894"/>
    <lineage>
        <taxon>Bacteria</taxon>
        <taxon>Pseudomonadati</taxon>
        <taxon>Bacteroidota</taxon>
        <taxon>Sphingobacteriia</taxon>
        <taxon>Sphingobacteriales</taxon>
        <taxon>Sphingobacteriaceae</taxon>
        <taxon>Pedobacter</taxon>
    </lineage>
</organism>
<evidence type="ECO:0000256" key="2">
    <source>
        <dbReference type="ARBA" id="ARBA00038358"/>
    </source>
</evidence>
<dbReference type="AlphaFoldDB" id="A0A1W1Z8Q5"/>
<dbReference type="Gene3D" id="1.50.10.10">
    <property type="match status" value="1"/>
</dbReference>
<dbReference type="InterPro" id="IPR008928">
    <property type="entry name" value="6-hairpin_glycosidase_sf"/>
</dbReference>
<accession>A0A1W1Z8Q5</accession>
<dbReference type="SUPFAM" id="SSF48208">
    <property type="entry name" value="Six-hairpin glycosidases"/>
    <property type="match status" value="1"/>
</dbReference>
<comment type="similarity">
    <text evidence="2">Belongs to the glycosyl hydrolase 88 family.</text>
</comment>
<reference evidence="4" key="1">
    <citation type="submission" date="2017-04" db="EMBL/GenBank/DDBJ databases">
        <authorList>
            <person name="Varghese N."/>
            <person name="Submissions S."/>
        </authorList>
    </citation>
    <scope>NUCLEOTIDE SEQUENCE [LARGE SCALE GENOMIC DNA]</scope>
    <source>
        <strain evidence="4">DSM 12126</strain>
    </source>
</reference>
<dbReference type="EMBL" id="FWXT01000001">
    <property type="protein sequence ID" value="SMC44764.1"/>
    <property type="molecule type" value="Genomic_DNA"/>
</dbReference>
<sequence>MMVNKINSACCLLSLLYFFYVTDLKGQKGKVLKADPELLKITDSALSRAASQYLHLIKTVPDTLFPRTYQHNRLLTATSPSWISGFYPGTLLLLYEFNSVKKLKAEALKKLEVLKKEQFNTGTHDLGFMMYCSFGTAKRLFKTKAYDPVLLNSAASLSQRFHDEVGLIRSWDHKPETWKYPVIIDNMMNLELLTWASRLSGNQRFYKIAKKHADLTIKNHFRPDYSTYHVIDYDPQNGKVLNKLTEQGYSDESAWARGQAWALYGYTMMYRETGDAKYLEMAMHIADYILKHPNLPADKIPYWDFNAPDIPAAPRDASAAAVMSSALIELSGFSEGDMGKTYLKAAEDMIRLLSSPEYLAQPGTNGGFILKHSVGFLPAGNEVDVPLSYADYYYVEAMLRYRKLKT</sequence>
<proteinExistence type="inferred from homology"/>
<dbReference type="InterPro" id="IPR052369">
    <property type="entry name" value="UG_Glycosaminoglycan_Hydrolase"/>
</dbReference>
<keyword evidence="1 3" id="KW-0378">Hydrolase</keyword>
<dbReference type="GO" id="GO:0052757">
    <property type="term" value="F:chondroitin hydrolase activity"/>
    <property type="evidence" value="ECO:0007669"/>
    <property type="project" value="TreeGrafter"/>
</dbReference>
<dbReference type="GO" id="GO:0000272">
    <property type="term" value="P:polysaccharide catabolic process"/>
    <property type="evidence" value="ECO:0007669"/>
    <property type="project" value="TreeGrafter"/>
</dbReference>
<dbReference type="InterPro" id="IPR012341">
    <property type="entry name" value="6hp_glycosidase-like_sf"/>
</dbReference>
<evidence type="ECO:0000256" key="1">
    <source>
        <dbReference type="ARBA" id="ARBA00022801"/>
    </source>
</evidence>
<dbReference type="STRING" id="151894.SAMN04488524_0479"/>
<evidence type="ECO:0000313" key="3">
    <source>
        <dbReference type="EMBL" id="SMC44764.1"/>
    </source>
</evidence>
<dbReference type="Proteomes" id="UP000192756">
    <property type="component" value="Unassembled WGS sequence"/>
</dbReference>
<dbReference type="PANTHER" id="PTHR36845:SF1">
    <property type="entry name" value="HYDROLASE, PUTATIVE (AFU_ORTHOLOGUE AFUA_7G05090)-RELATED"/>
    <property type="match status" value="1"/>
</dbReference>
<protein>
    <submittedName>
        <fullName evidence="3">Glycosyl Hydrolase Family 88</fullName>
    </submittedName>
</protein>
<dbReference type="PANTHER" id="PTHR36845">
    <property type="entry name" value="HYDROLASE, PUTATIVE (AFU_ORTHOLOGUE AFUA_7G05090)-RELATED"/>
    <property type="match status" value="1"/>
</dbReference>
<gene>
    <name evidence="3" type="ORF">SAMN04488524_0479</name>
</gene>
<evidence type="ECO:0000313" key="4">
    <source>
        <dbReference type="Proteomes" id="UP000192756"/>
    </source>
</evidence>